<comment type="catalytic activity">
    <reaction evidence="1">
        <text>ATP + (ribonucleotide)n-3'-hydroxyl + 5'-phospho-(ribonucleotide)m = (ribonucleotide)n+m + AMP + diphosphate.</text>
        <dbReference type="EC" id="6.5.1.3"/>
    </reaction>
</comment>
<dbReference type="OrthoDB" id="8076at10239"/>
<feature type="binding site" evidence="1 3">
    <location>
        <position position="55"/>
    </location>
    <ligand>
        <name>ATP</name>
        <dbReference type="ChEBI" id="CHEBI:30616"/>
    </ligand>
</feature>
<evidence type="ECO:0000256" key="4">
    <source>
        <dbReference type="PIRSR" id="PIRSR612648-3"/>
    </source>
</evidence>
<evidence type="ECO:0000256" key="2">
    <source>
        <dbReference type="PIRSR" id="PIRSR612648-1"/>
    </source>
</evidence>
<sequence length="382" mass="43793">MIELYNNLMTLVKNSTKSKFFFKDFQSALGVNYRIFSYNYASYSDWLEDDALECRGIMFEMDEQGPVRIAARPMQKFFNLDENPMTIGLDLSPENIDLVMAKEDGSLISTFMDRQYLSVKSKGSIHSSMVYDSLRFLRLPENEAFAARLEEITKAGYTCNLEYVAPTNRIVLAYQETNLILLNVRNNETGEYIPYAELFKDGALRKHLVKSYKLSEGDFVGDIRKQEGIEGFIFVLKDGTFFKLKTAWYSALHHTKDSINNNERLFEVVVAGGTDDLRGLFSTDSFAIEKINAFERIHLDYLEQSLALLEAAYSQLKGRDRKDYAVTGQLILKDFPGLFSILMQAYVGGINYDTVMDQINSVFLKNHKAQIPEKYLKEIVVE</sequence>
<dbReference type="EC" id="6.5.1.3" evidence="1"/>
<feature type="binding site" evidence="1 3">
    <location>
        <position position="38"/>
    </location>
    <ligand>
        <name>ATP</name>
        <dbReference type="ChEBI" id="CHEBI:30616"/>
    </ligand>
</feature>
<comment type="function">
    <text evidence="1">Involved in countering a host defense mechanism which, following viral infection, activates the host anticodon nuclease and shuts off viral translation. Repairs 5'-PO4 and 3'-OH groups in the cleaved host tRNA.</text>
</comment>
<dbReference type="HAMAP" id="MF_04149">
    <property type="entry name" value="RNALIG_T4"/>
    <property type="match status" value="1"/>
</dbReference>
<evidence type="ECO:0000313" key="9">
    <source>
        <dbReference type="Proteomes" id="UP000030715"/>
    </source>
</evidence>
<comment type="cofactor">
    <cofactor evidence="1">
        <name>Mg(2+)</name>
        <dbReference type="ChEBI" id="CHEBI:18420"/>
    </cofactor>
    <text evidence="1">Binds 2 magnesium ions that perform the catalytic activity via a two-metal mechanism. One of the catalytic Mg(2+), which is coordinated by 5 water molecules, engages the lysine nucleophile and the ATP alpha phosphate while the Mg(2+) orients the PPi leaving group.</text>
</comment>
<dbReference type="Pfam" id="PF20819">
    <property type="entry name" value="T4_Rnl1_C"/>
    <property type="match status" value="1"/>
</dbReference>
<feature type="binding site" evidence="1 4">
    <location>
        <position position="275"/>
    </location>
    <ligand>
        <name>Mg(2+)</name>
        <dbReference type="ChEBI" id="CHEBI:18420"/>
        <note>catalytic</note>
    </ligand>
</feature>
<accession>A0A0A7HCK2</accession>
<protein>
    <recommendedName>
        <fullName evidence="1">RNA ligase 1</fullName>
        <ecNumber evidence="1">6.5.1.3</ecNumber>
    </recommendedName>
    <alternativeName>
        <fullName evidence="1">Rnl1</fullName>
    </alternativeName>
</protein>
<dbReference type="InterPro" id="IPR049042">
    <property type="entry name" value="T4_Rnl1_C"/>
</dbReference>
<keyword evidence="1" id="KW-0945">Host-virus interaction</keyword>
<feature type="binding site" evidence="1 3">
    <location>
        <position position="162"/>
    </location>
    <ligand>
        <name>ATP</name>
        <dbReference type="ChEBI" id="CHEBI:30616"/>
    </ligand>
</feature>
<feature type="binding site" evidence="1 3">
    <location>
        <position position="76"/>
    </location>
    <ligand>
        <name>ATP</name>
        <dbReference type="ChEBI" id="CHEBI:30616"/>
    </ligand>
</feature>
<dbReference type="NCBIfam" id="TIGR02308">
    <property type="entry name" value="RNA_lig_T4_1"/>
    <property type="match status" value="1"/>
</dbReference>
<dbReference type="Proteomes" id="UP000030715">
    <property type="component" value="Segment"/>
</dbReference>
<keyword evidence="1 3" id="KW-0547">Nucleotide-binding</keyword>
<feature type="binding site" evidence="1 3">
    <location>
        <position position="243"/>
    </location>
    <ligand>
        <name>ATP</name>
        <dbReference type="ChEBI" id="CHEBI:30616"/>
    </ligand>
</feature>
<feature type="domain" description="T4 RNA ligase 1-like N-terminal" evidence="6">
    <location>
        <begin position="53"/>
        <end position="246"/>
    </location>
</feature>
<feature type="site" description="Essential for RNA ligase activity" evidence="1 5">
    <location>
        <position position="249"/>
    </location>
</feature>
<dbReference type="GO" id="GO:0042245">
    <property type="term" value="P:RNA repair"/>
    <property type="evidence" value="ECO:0007669"/>
    <property type="project" value="UniProtKB-UniRule"/>
</dbReference>
<dbReference type="GO" id="GO:0003972">
    <property type="term" value="F:RNA ligase (ATP) activity"/>
    <property type="evidence" value="ECO:0007669"/>
    <property type="project" value="UniProtKB-UniRule"/>
</dbReference>
<dbReference type="GeneID" id="26632536"/>
<comment type="similarity">
    <text evidence="1">Belongs to the Tequatrovirus RNA ligase 1 family.</text>
</comment>
<reference evidence="8 9" key="1">
    <citation type="submission" date="2014-10" db="EMBL/GenBank/DDBJ databases">
        <title>VR bacteriophages - a small but diverse group of low-temperature viruses.</title>
        <authorList>
            <person name="Kaliniene L."/>
            <person name="Meskys R."/>
            <person name="Simoliunas E."/>
            <person name="Zajanckauskaite A."/>
            <person name="Truncaite L."/>
        </authorList>
    </citation>
    <scope>NUCLEOTIDE SEQUENCE [LARGE SCALE GENOMIC DNA]</scope>
</reference>
<evidence type="ECO:0000259" key="6">
    <source>
        <dbReference type="Pfam" id="PF09511"/>
    </source>
</evidence>
<keyword evidence="1" id="KW-0692">RNA repair</keyword>
<keyword evidence="1" id="KW-1259">Evasion of bacteria-mediated translation shutoff by virus</keyword>
<dbReference type="InterPro" id="IPR012648">
    <property type="entry name" value="Rnl1"/>
</dbReference>
<gene>
    <name evidence="8" type="primary">rnlA</name>
    <name evidence="8" type="ORF">VR5_229</name>
</gene>
<feature type="domain" description="T4 RNA ligase 1 C-terminal" evidence="7">
    <location>
        <begin position="256"/>
        <end position="375"/>
    </location>
</feature>
<evidence type="ECO:0000259" key="7">
    <source>
        <dbReference type="Pfam" id="PF20819"/>
    </source>
</evidence>
<proteinExistence type="inferred from homology"/>
<evidence type="ECO:0000256" key="1">
    <source>
        <dbReference type="HAMAP-Rule" id="MF_04149"/>
    </source>
</evidence>
<keyword evidence="1 4" id="KW-0460">Magnesium</keyword>
<dbReference type="GO" id="GO:0005524">
    <property type="term" value="F:ATP binding"/>
    <property type="evidence" value="ECO:0007669"/>
    <property type="project" value="UniProtKB-UniRule"/>
</dbReference>
<dbReference type="EMBL" id="KP007359">
    <property type="protein sequence ID" value="AIZ02016.1"/>
    <property type="molecule type" value="Genomic_DNA"/>
</dbReference>
<evidence type="ECO:0000256" key="5">
    <source>
        <dbReference type="PIRSR" id="PIRSR612648-4"/>
    </source>
</evidence>
<dbReference type="InterPro" id="IPR019039">
    <property type="entry name" value="T4-Rnl1-like_N"/>
</dbReference>
<keyword evidence="1 4" id="KW-0479">Metal-binding</keyword>
<evidence type="ECO:0000256" key="3">
    <source>
        <dbReference type="PIRSR" id="PIRSR612648-2"/>
    </source>
</evidence>
<dbReference type="RefSeq" id="YP_009205923.1">
    <property type="nucleotide sequence ID" value="NC_028881.1"/>
</dbReference>
<feature type="site" description="Essential for RNA ligase activity" evidence="1 5">
    <location>
        <position position="162"/>
    </location>
</feature>
<name>A0A0A7HCK2_9CAUD</name>
<keyword evidence="1 3" id="KW-0067">ATP-binding</keyword>
<keyword evidence="9" id="KW-1185">Reference proteome</keyword>
<evidence type="ECO:0000313" key="8">
    <source>
        <dbReference type="EMBL" id="AIZ02016.1"/>
    </source>
</evidence>
<organism evidence="8 9">
    <name type="scientific">Escherichia phage vb_EcoM-VR5</name>
    <dbReference type="NCBI Taxonomy" id="1567026"/>
    <lineage>
        <taxon>Viruses</taxon>
        <taxon>Duplodnaviria</taxon>
        <taxon>Heunggongvirae</taxon>
        <taxon>Uroviricota</taxon>
        <taxon>Caudoviricetes</taxon>
        <taxon>Pantevenvirales</taxon>
        <taxon>Straboviridae</taxon>
        <taxon>Tevenvirinae</taxon>
        <taxon>Dhakavirus</taxon>
        <taxon>Dhakavirus vr5</taxon>
    </lineage>
</organism>
<feature type="active site" description="N6-AMP-lysine intermediate" evidence="1 2">
    <location>
        <position position="102"/>
    </location>
</feature>
<dbReference type="KEGG" id="vg:26632536"/>
<dbReference type="Gene3D" id="1.10.3550.20">
    <property type="match status" value="1"/>
</dbReference>
<feature type="binding site" evidence="1 3">
    <location>
        <position position="245"/>
    </location>
    <ligand>
        <name>ATP</name>
        <dbReference type="ChEBI" id="CHEBI:30616"/>
    </ligand>
</feature>
<keyword evidence="1 8" id="KW-0436">Ligase</keyword>
<dbReference type="Pfam" id="PF09511">
    <property type="entry name" value="RNA_lig_T4_1"/>
    <property type="match status" value="1"/>
</dbReference>
<dbReference type="GO" id="GO:0046872">
    <property type="term" value="F:metal ion binding"/>
    <property type="evidence" value="ECO:0007669"/>
    <property type="project" value="UniProtKB-UniRule"/>
</dbReference>